<evidence type="ECO:0000313" key="3">
    <source>
        <dbReference type="EMBL" id="REA83162.1"/>
    </source>
</evidence>
<dbReference type="GO" id="GO:0032259">
    <property type="term" value="P:methylation"/>
    <property type="evidence" value="ECO:0007669"/>
    <property type="project" value="UniProtKB-KW"/>
</dbReference>
<dbReference type="EMBL" id="QQPC01000015">
    <property type="protein sequence ID" value="REA83162.1"/>
    <property type="molecule type" value="Genomic_DNA"/>
</dbReference>
<dbReference type="EMBL" id="QEIV01000941">
    <property type="protein sequence ID" value="PWZ98095.1"/>
    <property type="molecule type" value="Genomic_DNA"/>
</dbReference>
<dbReference type="SUPFAM" id="SSF53335">
    <property type="entry name" value="S-adenosyl-L-methionine-dependent methyltransferases"/>
    <property type="match status" value="1"/>
</dbReference>
<evidence type="ECO:0000313" key="1">
    <source>
        <dbReference type="EMBL" id="PWZ73435.1"/>
    </source>
</evidence>
<protein>
    <submittedName>
        <fullName evidence="2">Methyltransferase domain-containing protein</fullName>
    </submittedName>
</protein>
<dbReference type="PANTHER" id="PTHR35276:SF1">
    <property type="entry name" value="TRNA (MNM(5)S(2)U34)-METHYLTRANSFERASE, CHLOROPLASTIC"/>
    <property type="match status" value="1"/>
</dbReference>
<dbReference type="AlphaFoldDB" id="A0A166SV16"/>
<accession>A0A166SV16</accession>
<keyword evidence="2" id="KW-0489">Methyltransferase</keyword>
<keyword evidence="2" id="KW-0808">Transferase</keyword>
<dbReference type="OMA" id="VLVVYHG"/>
<reference evidence="6" key="3">
    <citation type="journal article" date="2018" name="Vet. Microbiol.">
        <title>Molecular epidemiology of methicillin-resistant staphylococci amongst veterinary personnel, personnel-owned pets, patients and the hospital environment of two companion animal veterinary hospitals.</title>
        <authorList>
            <person name="Worthing K.A."/>
            <person name="Brown J."/>
            <person name="Gerber L."/>
            <person name="Abraham S."/>
            <person name="Trott D."/>
            <person name="Norris J.M."/>
        </authorList>
    </citation>
    <scope>NUCLEOTIDE SEQUENCE [LARGE SCALE GENOMIC DNA]</scope>
    <source>
        <strain evidence="6">ST496-2</strain>
    </source>
</reference>
<dbReference type="Proteomes" id="UP000246800">
    <property type="component" value="Unassembled WGS sequence"/>
</dbReference>
<dbReference type="Pfam" id="PF06962">
    <property type="entry name" value="rRNA_methylase"/>
    <property type="match status" value="1"/>
</dbReference>
<evidence type="ECO:0000313" key="4">
    <source>
        <dbReference type="Proteomes" id="UP000246351"/>
    </source>
</evidence>
<dbReference type="STRING" id="937773.SPSINT_1527"/>
<dbReference type="eggNOG" id="COG0275">
    <property type="taxonomic scope" value="Bacteria"/>
</dbReference>
<evidence type="ECO:0000313" key="2">
    <source>
        <dbReference type="EMBL" id="PWZ98095.1"/>
    </source>
</evidence>
<dbReference type="PANTHER" id="PTHR35276">
    <property type="entry name" value="S-ADENOSYL-L-METHIONINE-DEPENDENT METHYLTRANSFERASES SUPERFAMILY PROTEIN"/>
    <property type="match status" value="1"/>
</dbReference>
<dbReference type="InterPro" id="IPR010719">
    <property type="entry name" value="MnmM_MeTrfase"/>
</dbReference>
<dbReference type="Gene3D" id="3.40.50.150">
    <property type="entry name" value="Vaccinia Virus protein VP39"/>
    <property type="match status" value="1"/>
</dbReference>
<dbReference type="EMBL" id="QEIT01000069">
    <property type="protein sequence ID" value="PWZ73435.1"/>
    <property type="molecule type" value="Genomic_DNA"/>
</dbReference>
<organism evidence="2 4">
    <name type="scientific">Staphylococcus pseudintermedius</name>
    <dbReference type="NCBI Taxonomy" id="283734"/>
    <lineage>
        <taxon>Bacteria</taxon>
        <taxon>Bacillati</taxon>
        <taxon>Bacillota</taxon>
        <taxon>Bacilli</taxon>
        <taxon>Bacillales</taxon>
        <taxon>Staphylococcaceae</taxon>
        <taxon>Staphylococcus</taxon>
        <taxon>Staphylococcus intermedius group</taxon>
    </lineage>
</organism>
<proteinExistence type="predicted"/>
<dbReference type="RefSeq" id="WP_014613607.1">
    <property type="nucleotide sequence ID" value="NZ_AP019372.1"/>
</dbReference>
<reference evidence="4 5" key="1">
    <citation type="journal article" date="2018" name="Vet. Microbiol.">
        <title>Clonal diversity and geographic distribution of methicillin-resistant Staphylococcus pseudintermedius from Australian animals: Discovery of novel sequence types.</title>
        <authorList>
            <person name="Worthing K.A."/>
            <person name="Abraham S."/>
            <person name="Coombs G.W."/>
            <person name="Pang S."/>
            <person name="Saputra S."/>
            <person name="Jordan D."/>
            <person name="Trott D.J."/>
            <person name="Norris J.M."/>
        </authorList>
    </citation>
    <scope>NUCLEOTIDE SEQUENCE [LARGE SCALE GENOMIC DNA]</scope>
    <source>
        <strain evidence="1 5">ST525 1</strain>
        <strain evidence="2 4">ST71 3</strain>
    </source>
</reference>
<dbReference type="GO" id="GO:0008168">
    <property type="term" value="F:methyltransferase activity"/>
    <property type="evidence" value="ECO:0007669"/>
    <property type="project" value="UniProtKB-KW"/>
</dbReference>
<dbReference type="CDD" id="cd02440">
    <property type="entry name" value="AdoMet_MTases"/>
    <property type="match status" value="1"/>
</dbReference>
<dbReference type="GeneID" id="93823150"/>
<dbReference type="OrthoDB" id="9792989at2"/>
<sequence>MIVERILPFAKSLIRSHTTSESVVIDATCGNGHDTKFLADLVPHGHVYGCDIQQEAIENTKQRVHDYNNVSLFHTGHEWITQYIRDEHLTQVHAAIFNLGYLPKGDKSIVTQSTTTLAAVQTIFDILQPEGIIVLVVYPGHEEGKEESMTLMKHLAAFDQQRAHVLKYEFINQQNRPPYVIAIEKRA</sequence>
<evidence type="ECO:0000313" key="5">
    <source>
        <dbReference type="Proteomes" id="UP000246800"/>
    </source>
</evidence>
<name>A0A166SV16_STAPS</name>
<gene>
    <name evidence="2" type="primary">mraW</name>
    <name evidence="1" type="ORF">DD902_10900</name>
    <name evidence="2" type="ORF">DD924_10015</name>
    <name evidence="3" type="ORF">DV961_03440</name>
</gene>
<dbReference type="Proteomes" id="UP000256409">
    <property type="component" value="Unassembled WGS sequence"/>
</dbReference>
<dbReference type="Proteomes" id="UP000246351">
    <property type="component" value="Unassembled WGS sequence"/>
</dbReference>
<dbReference type="InterPro" id="IPR029063">
    <property type="entry name" value="SAM-dependent_MTases_sf"/>
</dbReference>
<reference evidence="3" key="2">
    <citation type="journal article" date="2018" name="Vet. Microbiol.">
        <title>Methicillin-resistant staphylococci amongst veterinary personnel, personnel-owned pets, patients and the hospital environment of two small animal veterinary hospitals.</title>
        <authorList>
            <person name="Worthing K.A."/>
            <person name="Brown J."/>
            <person name="Gerber L."/>
            <person name="Abraham S."/>
            <person name="Trott D."/>
            <person name="Norris J.M."/>
        </authorList>
    </citation>
    <scope>NUCLEOTIDE SEQUENCE</scope>
    <source>
        <strain evidence="3">ST496-2</strain>
    </source>
</reference>
<comment type="caution">
    <text evidence="2">The sequence shown here is derived from an EMBL/GenBank/DDBJ whole genome shotgun (WGS) entry which is preliminary data.</text>
</comment>
<evidence type="ECO:0000313" key="6">
    <source>
        <dbReference type="Proteomes" id="UP000256409"/>
    </source>
</evidence>